<evidence type="ECO:0000313" key="3">
    <source>
        <dbReference type="Proteomes" id="UP000673691"/>
    </source>
</evidence>
<protein>
    <submittedName>
        <fullName evidence="2">Uncharacterized protein</fullName>
    </submittedName>
</protein>
<dbReference type="AlphaFoldDB" id="A0A8H7ZWA7"/>
<comment type="caution">
    <text evidence="2">The sequence shown here is derived from an EMBL/GenBank/DDBJ whole genome shotgun (WGS) entry which is preliminary data.</text>
</comment>
<feature type="compositionally biased region" description="Polar residues" evidence="1">
    <location>
        <begin position="75"/>
        <end position="86"/>
    </location>
</feature>
<organism evidence="2 3">
    <name type="scientific">Olpidium bornovanus</name>
    <dbReference type="NCBI Taxonomy" id="278681"/>
    <lineage>
        <taxon>Eukaryota</taxon>
        <taxon>Fungi</taxon>
        <taxon>Fungi incertae sedis</taxon>
        <taxon>Olpidiomycota</taxon>
        <taxon>Olpidiomycotina</taxon>
        <taxon>Olpidiomycetes</taxon>
        <taxon>Olpidiales</taxon>
        <taxon>Olpidiaceae</taxon>
        <taxon>Olpidium</taxon>
    </lineage>
</organism>
<sequence>MSMIREGTMSANRNLFPVRRSGRGEEKKRPTRPQQPWFGPAAMPGELGGMPKEGKASFFTFERGRGMSRDATKIGTRSPSRESVLSNAPRMTGLSEKSRKIVGSVLLRREQAKEEKRRRERVNVNAEMAAYATGWPPSKGKGRHGGQAPRPPRHG</sequence>
<accession>A0A8H7ZWA7</accession>
<proteinExistence type="predicted"/>
<dbReference type="EMBL" id="JAEFCI010005224">
    <property type="protein sequence ID" value="KAG5460437.1"/>
    <property type="molecule type" value="Genomic_DNA"/>
</dbReference>
<evidence type="ECO:0000313" key="2">
    <source>
        <dbReference type="EMBL" id="KAG5460437.1"/>
    </source>
</evidence>
<name>A0A8H7ZWA7_9FUNG</name>
<keyword evidence="3" id="KW-1185">Reference proteome</keyword>
<feature type="compositionally biased region" description="Basic and acidic residues" evidence="1">
    <location>
        <begin position="62"/>
        <end position="72"/>
    </location>
</feature>
<dbReference type="Proteomes" id="UP000673691">
    <property type="component" value="Unassembled WGS sequence"/>
</dbReference>
<reference evidence="2 3" key="1">
    <citation type="journal article" name="Sci. Rep.">
        <title>Genome-scale phylogenetic analyses confirm Olpidium as the closest living zoosporic fungus to the non-flagellated, terrestrial fungi.</title>
        <authorList>
            <person name="Chang Y."/>
            <person name="Rochon D."/>
            <person name="Sekimoto S."/>
            <person name="Wang Y."/>
            <person name="Chovatia M."/>
            <person name="Sandor L."/>
            <person name="Salamov A."/>
            <person name="Grigoriev I.V."/>
            <person name="Stajich J.E."/>
            <person name="Spatafora J.W."/>
        </authorList>
    </citation>
    <scope>NUCLEOTIDE SEQUENCE [LARGE SCALE GENOMIC DNA]</scope>
    <source>
        <strain evidence="2">S191</strain>
    </source>
</reference>
<feature type="region of interest" description="Disordered" evidence="1">
    <location>
        <begin position="112"/>
        <end position="155"/>
    </location>
</feature>
<evidence type="ECO:0000256" key="1">
    <source>
        <dbReference type="SAM" id="MobiDB-lite"/>
    </source>
</evidence>
<feature type="region of interest" description="Disordered" evidence="1">
    <location>
        <begin position="1"/>
        <end position="97"/>
    </location>
</feature>
<gene>
    <name evidence="2" type="ORF">BJ554DRAFT_7513</name>
</gene>